<keyword evidence="11 15" id="KW-0819">tRNA processing</keyword>
<dbReference type="PANTHER" id="PTHR46417:SF1">
    <property type="entry name" value="TRNA (GUANINE-N(1)-)-METHYLTRANSFERASE"/>
    <property type="match status" value="1"/>
</dbReference>
<sequence>MTFNIITIFPHIFDSYFNESIIKRAQKNKLIKIKIHDLRQWADGRHKTIDDAPYGGGAGMVMRVEPIYKALQRITHSMKHIAKTSLIKGDMEILKSKVILLSAKGKRWSQPTAKKYSQLDNIILICGRYEGIDERVKKFVDEEISIGDYVLTGGEIGAMAIVDSIARLLPGVLGNATSALDESHSIPGLLEYPQYTRPNVFSASLLISPGYKIKKLKVPPVLLSGNHKKIKEWRKKKMKKI</sequence>
<evidence type="ECO:0000256" key="4">
    <source>
        <dbReference type="ARBA" id="ARBA00011738"/>
    </source>
</evidence>
<evidence type="ECO:0000256" key="2">
    <source>
        <dbReference type="ARBA" id="ARBA00004496"/>
    </source>
</evidence>
<evidence type="ECO:0000256" key="5">
    <source>
        <dbReference type="ARBA" id="ARBA00012807"/>
    </source>
</evidence>
<comment type="subunit">
    <text evidence="4 15 17">Homodimer.</text>
</comment>
<keyword evidence="8 15" id="KW-0489">Methyltransferase</keyword>
<evidence type="ECO:0000256" key="15">
    <source>
        <dbReference type="HAMAP-Rule" id="MF_00605"/>
    </source>
</evidence>
<organism evidence="19 20">
    <name type="scientific">Candidatus Falkowbacteria bacterium CG02_land_8_20_14_3_00_36_14</name>
    <dbReference type="NCBI Taxonomy" id="1974560"/>
    <lineage>
        <taxon>Bacteria</taxon>
        <taxon>Candidatus Falkowiibacteriota</taxon>
    </lineage>
</organism>
<evidence type="ECO:0000313" key="19">
    <source>
        <dbReference type="EMBL" id="PIV51622.1"/>
    </source>
</evidence>
<evidence type="ECO:0000256" key="17">
    <source>
        <dbReference type="RuleBase" id="RU003464"/>
    </source>
</evidence>
<evidence type="ECO:0000256" key="6">
    <source>
        <dbReference type="ARBA" id="ARBA00014679"/>
    </source>
</evidence>
<evidence type="ECO:0000256" key="10">
    <source>
        <dbReference type="ARBA" id="ARBA00022691"/>
    </source>
</evidence>
<dbReference type="SUPFAM" id="SSF75217">
    <property type="entry name" value="alpha/beta knot"/>
    <property type="match status" value="1"/>
</dbReference>
<evidence type="ECO:0000256" key="7">
    <source>
        <dbReference type="ARBA" id="ARBA00022490"/>
    </source>
</evidence>
<dbReference type="PANTHER" id="PTHR46417">
    <property type="entry name" value="TRNA (GUANINE-N(1)-)-METHYLTRANSFERASE"/>
    <property type="match status" value="1"/>
</dbReference>
<dbReference type="NCBIfam" id="NF000648">
    <property type="entry name" value="PRK00026.1"/>
    <property type="match status" value="1"/>
</dbReference>
<dbReference type="InterPro" id="IPR029028">
    <property type="entry name" value="Alpha/beta_knot_MTases"/>
</dbReference>
<evidence type="ECO:0000259" key="18">
    <source>
        <dbReference type="Pfam" id="PF01746"/>
    </source>
</evidence>
<dbReference type="GO" id="GO:0002939">
    <property type="term" value="P:tRNA N1-guanine methylation"/>
    <property type="evidence" value="ECO:0007669"/>
    <property type="project" value="TreeGrafter"/>
</dbReference>
<keyword evidence="9 15" id="KW-0808">Transferase</keyword>
<evidence type="ECO:0000256" key="13">
    <source>
        <dbReference type="ARBA" id="ARBA00033392"/>
    </source>
</evidence>
<dbReference type="AlphaFoldDB" id="A0A2M7DPC3"/>
<proteinExistence type="inferred from homology"/>
<gene>
    <name evidence="15" type="primary">trmD</name>
    <name evidence="19" type="ORF">COS18_02390</name>
</gene>
<comment type="caution">
    <text evidence="19">The sequence shown here is derived from an EMBL/GenBank/DDBJ whole genome shotgun (WGS) entry which is preliminary data.</text>
</comment>
<dbReference type="NCBIfam" id="TIGR00088">
    <property type="entry name" value="trmD"/>
    <property type="match status" value="1"/>
</dbReference>
<evidence type="ECO:0000256" key="16">
    <source>
        <dbReference type="PIRSR" id="PIRSR000386-1"/>
    </source>
</evidence>
<dbReference type="EMBL" id="PETS01000053">
    <property type="protein sequence ID" value="PIV51622.1"/>
    <property type="molecule type" value="Genomic_DNA"/>
</dbReference>
<evidence type="ECO:0000256" key="9">
    <source>
        <dbReference type="ARBA" id="ARBA00022679"/>
    </source>
</evidence>
<keyword evidence="7 15" id="KW-0963">Cytoplasm</keyword>
<evidence type="ECO:0000256" key="12">
    <source>
        <dbReference type="ARBA" id="ARBA00029736"/>
    </source>
</evidence>
<feature type="binding site" evidence="15 16">
    <location>
        <begin position="146"/>
        <end position="151"/>
    </location>
    <ligand>
        <name>S-adenosyl-L-methionine</name>
        <dbReference type="ChEBI" id="CHEBI:59789"/>
    </ligand>
</feature>
<dbReference type="InterPro" id="IPR029026">
    <property type="entry name" value="tRNA_m1G_MTases_N"/>
</dbReference>
<evidence type="ECO:0000256" key="8">
    <source>
        <dbReference type="ARBA" id="ARBA00022603"/>
    </source>
</evidence>
<comment type="function">
    <text evidence="1 15 17">Specifically methylates guanosine-37 in various tRNAs.</text>
</comment>
<dbReference type="EC" id="2.1.1.228" evidence="5 15"/>
<evidence type="ECO:0000256" key="3">
    <source>
        <dbReference type="ARBA" id="ARBA00007630"/>
    </source>
</evidence>
<dbReference type="PIRSF" id="PIRSF000386">
    <property type="entry name" value="tRNA_mtase"/>
    <property type="match status" value="1"/>
</dbReference>
<dbReference type="Pfam" id="PF01746">
    <property type="entry name" value="tRNA_m1G_MT"/>
    <property type="match status" value="1"/>
</dbReference>
<comment type="subcellular location">
    <subcellularLocation>
        <location evidence="2 15 17">Cytoplasm</location>
    </subcellularLocation>
</comment>
<evidence type="ECO:0000256" key="11">
    <source>
        <dbReference type="ARBA" id="ARBA00022694"/>
    </source>
</evidence>
<protein>
    <recommendedName>
        <fullName evidence="6 15">tRNA (guanine-N(1)-)-methyltransferase</fullName>
        <ecNumber evidence="5 15">2.1.1.228</ecNumber>
    </recommendedName>
    <alternativeName>
        <fullName evidence="12 15">M1G-methyltransferase</fullName>
    </alternativeName>
    <alternativeName>
        <fullName evidence="13 15">tRNA [GM37] methyltransferase</fullName>
    </alternativeName>
</protein>
<dbReference type="Gene3D" id="1.10.1270.20">
    <property type="entry name" value="tRNA(m1g37)methyltransferase, domain 2"/>
    <property type="match status" value="1"/>
</dbReference>
<dbReference type="FunFam" id="3.40.1280.10:FF:000001">
    <property type="entry name" value="tRNA (guanine-N(1)-)-methyltransferase"/>
    <property type="match status" value="1"/>
</dbReference>
<dbReference type="InterPro" id="IPR023148">
    <property type="entry name" value="tRNA_m1G_MeTrfase_C_sf"/>
</dbReference>
<name>A0A2M7DPC3_9BACT</name>
<evidence type="ECO:0000256" key="1">
    <source>
        <dbReference type="ARBA" id="ARBA00002634"/>
    </source>
</evidence>
<dbReference type="GO" id="GO:0052906">
    <property type="term" value="F:tRNA (guanine(37)-N1)-methyltransferase activity"/>
    <property type="evidence" value="ECO:0007669"/>
    <property type="project" value="UniProtKB-UniRule"/>
</dbReference>
<keyword evidence="10 15" id="KW-0949">S-adenosyl-L-methionine</keyword>
<comment type="similarity">
    <text evidence="3 15 17">Belongs to the RNA methyltransferase TrmD family.</text>
</comment>
<dbReference type="CDD" id="cd18080">
    <property type="entry name" value="TrmD-like"/>
    <property type="match status" value="1"/>
</dbReference>
<accession>A0A2M7DPC3</accession>
<reference evidence="20" key="1">
    <citation type="submission" date="2017-09" db="EMBL/GenBank/DDBJ databases">
        <title>Depth-based differentiation of microbial function through sediment-hosted aquifers and enrichment of novel symbionts in the deep terrestrial subsurface.</title>
        <authorList>
            <person name="Probst A.J."/>
            <person name="Ladd B."/>
            <person name="Jarett J.K."/>
            <person name="Geller-Mcgrath D.E."/>
            <person name="Sieber C.M.K."/>
            <person name="Emerson J.B."/>
            <person name="Anantharaman K."/>
            <person name="Thomas B.C."/>
            <person name="Malmstrom R."/>
            <person name="Stieglmeier M."/>
            <person name="Klingl A."/>
            <person name="Woyke T."/>
            <person name="Ryan C.M."/>
            <person name="Banfield J.F."/>
        </authorList>
    </citation>
    <scope>NUCLEOTIDE SEQUENCE [LARGE SCALE GENOMIC DNA]</scope>
</reference>
<dbReference type="InterPro" id="IPR002649">
    <property type="entry name" value="tRNA_m1G_MeTrfase_TrmD"/>
</dbReference>
<feature type="binding site" evidence="15 16">
    <location>
        <position position="127"/>
    </location>
    <ligand>
        <name>S-adenosyl-L-methionine</name>
        <dbReference type="ChEBI" id="CHEBI:59789"/>
    </ligand>
</feature>
<dbReference type="HAMAP" id="MF_00605">
    <property type="entry name" value="TrmD"/>
    <property type="match status" value="1"/>
</dbReference>
<evidence type="ECO:0000313" key="20">
    <source>
        <dbReference type="Proteomes" id="UP000228896"/>
    </source>
</evidence>
<feature type="domain" description="tRNA methyltransferase TRMD/TRM10-type" evidence="18">
    <location>
        <begin position="1"/>
        <end position="239"/>
    </location>
</feature>
<dbReference type="Proteomes" id="UP000228896">
    <property type="component" value="Unassembled WGS sequence"/>
</dbReference>
<dbReference type="GO" id="GO:0005829">
    <property type="term" value="C:cytosol"/>
    <property type="evidence" value="ECO:0007669"/>
    <property type="project" value="TreeGrafter"/>
</dbReference>
<dbReference type="InterPro" id="IPR016009">
    <property type="entry name" value="tRNA_MeTrfase_TRMD/TRM10"/>
</dbReference>
<dbReference type="Gene3D" id="3.40.1280.10">
    <property type="match status" value="1"/>
</dbReference>
<comment type="catalytic activity">
    <reaction evidence="14 15 17">
        <text>guanosine(37) in tRNA + S-adenosyl-L-methionine = N(1)-methylguanosine(37) in tRNA + S-adenosyl-L-homocysteine + H(+)</text>
        <dbReference type="Rhea" id="RHEA:36899"/>
        <dbReference type="Rhea" id="RHEA-COMP:10145"/>
        <dbReference type="Rhea" id="RHEA-COMP:10147"/>
        <dbReference type="ChEBI" id="CHEBI:15378"/>
        <dbReference type="ChEBI" id="CHEBI:57856"/>
        <dbReference type="ChEBI" id="CHEBI:59789"/>
        <dbReference type="ChEBI" id="CHEBI:73542"/>
        <dbReference type="ChEBI" id="CHEBI:74269"/>
        <dbReference type="EC" id="2.1.1.228"/>
    </reaction>
</comment>
<evidence type="ECO:0000256" key="14">
    <source>
        <dbReference type="ARBA" id="ARBA00047783"/>
    </source>
</evidence>